<feature type="compositionally biased region" description="Gly residues" evidence="1">
    <location>
        <begin position="127"/>
        <end position="140"/>
    </location>
</feature>
<reference evidence="2 3" key="1">
    <citation type="journal article" date="2021" name="Hortic Res">
        <title>The domestication of Cucurbita argyrosperma as revealed by the genome of its wild relative.</title>
        <authorList>
            <person name="Barrera-Redondo J."/>
            <person name="Sanchez-de la Vega G."/>
            <person name="Aguirre-Liguori J.A."/>
            <person name="Castellanos-Morales G."/>
            <person name="Gutierrez-Guerrero Y.T."/>
            <person name="Aguirre-Dugua X."/>
            <person name="Aguirre-Planter E."/>
            <person name="Tenaillon M.I."/>
            <person name="Lira-Saade R."/>
            <person name="Eguiarte L.E."/>
        </authorList>
    </citation>
    <scope>NUCLEOTIDE SEQUENCE [LARGE SCALE GENOMIC DNA]</scope>
    <source>
        <strain evidence="2">JBR-2021</strain>
    </source>
</reference>
<dbReference type="EMBL" id="JAGKQH010000015">
    <property type="protein sequence ID" value="KAG6579605.1"/>
    <property type="molecule type" value="Genomic_DNA"/>
</dbReference>
<gene>
    <name evidence="2" type="ORF">SDJN03_24053</name>
</gene>
<evidence type="ECO:0000313" key="2">
    <source>
        <dbReference type="EMBL" id="KAG6579605.1"/>
    </source>
</evidence>
<feature type="region of interest" description="Disordered" evidence="1">
    <location>
        <begin position="93"/>
        <end position="157"/>
    </location>
</feature>
<protein>
    <submittedName>
        <fullName evidence="2">Uncharacterized protein</fullName>
    </submittedName>
</protein>
<accession>A0AAV6MEQ3</accession>
<name>A0AAV6MEQ3_9ROSI</name>
<organism evidence="2 3">
    <name type="scientific">Cucurbita argyrosperma subsp. sororia</name>
    <dbReference type="NCBI Taxonomy" id="37648"/>
    <lineage>
        <taxon>Eukaryota</taxon>
        <taxon>Viridiplantae</taxon>
        <taxon>Streptophyta</taxon>
        <taxon>Embryophyta</taxon>
        <taxon>Tracheophyta</taxon>
        <taxon>Spermatophyta</taxon>
        <taxon>Magnoliopsida</taxon>
        <taxon>eudicotyledons</taxon>
        <taxon>Gunneridae</taxon>
        <taxon>Pentapetalae</taxon>
        <taxon>rosids</taxon>
        <taxon>fabids</taxon>
        <taxon>Cucurbitales</taxon>
        <taxon>Cucurbitaceae</taxon>
        <taxon>Cucurbiteae</taxon>
        <taxon>Cucurbita</taxon>
    </lineage>
</organism>
<proteinExistence type="predicted"/>
<keyword evidence="3" id="KW-1185">Reference proteome</keyword>
<dbReference type="AlphaFoldDB" id="A0AAV6MEQ3"/>
<dbReference type="Proteomes" id="UP000685013">
    <property type="component" value="Chromosome 15"/>
</dbReference>
<sequence>MGRSANAGRARWSGLGRERWEWAGPRTLLVAGRRTLELAGLRTLGLGWAAHAGLGWSAHAGVVWAANAKQDPGINPWSWLRRQSPIHFPIQTEENRDPKSQNTIASNPILHHPKIGSTKEPPKHTILGGGGGGGGGGGVVGERKIVKDEKSDSARKWRGMEELPEHLRKQHRVLLQNLR</sequence>
<evidence type="ECO:0000256" key="1">
    <source>
        <dbReference type="SAM" id="MobiDB-lite"/>
    </source>
</evidence>
<evidence type="ECO:0000313" key="3">
    <source>
        <dbReference type="Proteomes" id="UP000685013"/>
    </source>
</evidence>
<comment type="caution">
    <text evidence="2">The sequence shown here is derived from an EMBL/GenBank/DDBJ whole genome shotgun (WGS) entry which is preliminary data.</text>
</comment>
<feature type="compositionally biased region" description="Basic and acidic residues" evidence="1">
    <location>
        <begin position="141"/>
        <end position="157"/>
    </location>
</feature>
<feature type="non-terminal residue" evidence="2">
    <location>
        <position position="1"/>
    </location>
</feature>